<dbReference type="EMBL" id="JH597761">
    <property type="protein sequence ID" value="EHP69922.1"/>
    <property type="molecule type" value="Genomic_DNA"/>
</dbReference>
<proteinExistence type="predicted"/>
<feature type="domain" description="CRISPR type III-associated protein" evidence="2">
    <location>
        <begin position="29"/>
        <end position="199"/>
    </location>
</feature>
<evidence type="ECO:0000256" key="1">
    <source>
        <dbReference type="ARBA" id="ARBA00023118"/>
    </source>
</evidence>
<evidence type="ECO:0000313" key="4">
    <source>
        <dbReference type="Proteomes" id="UP000003980"/>
    </source>
</evidence>
<name>H2C0X3_9CREN</name>
<reference evidence="3 4" key="1">
    <citation type="submission" date="2012-01" db="EMBL/GenBank/DDBJ databases">
        <title>Improved High-Quality Draft sequence of Metallosphaera yellowstonensis MK1.</title>
        <authorList>
            <consortium name="US DOE Joint Genome Institute"/>
            <person name="Lucas S."/>
            <person name="Han J."/>
            <person name="Cheng J.-F."/>
            <person name="Goodwin L."/>
            <person name="Pitluck S."/>
            <person name="Peters L."/>
            <person name="Teshima H."/>
            <person name="Detter J.C."/>
            <person name="Han C."/>
            <person name="Tapia R."/>
            <person name="Land M."/>
            <person name="Hauser L."/>
            <person name="Kyrpides N."/>
            <person name="Kozubal M."/>
            <person name="Macur R.E."/>
            <person name="Jay Z."/>
            <person name="Inskeep W."/>
            <person name="Woyke T."/>
        </authorList>
    </citation>
    <scope>NUCLEOTIDE SEQUENCE [LARGE SCALE GENOMIC DNA]</scope>
    <source>
        <strain evidence="3 4">MK1</strain>
    </source>
</reference>
<evidence type="ECO:0000259" key="2">
    <source>
        <dbReference type="Pfam" id="PF03787"/>
    </source>
</evidence>
<keyword evidence="1" id="KW-0051">Antiviral defense</keyword>
<gene>
    <name evidence="3" type="ORF">MetMK1DRAFT_00004240</name>
</gene>
<dbReference type="CDD" id="cd09726">
    <property type="entry name" value="RAMP_I_III"/>
    <property type="match status" value="1"/>
</dbReference>
<keyword evidence="4" id="KW-1185">Reference proteome</keyword>
<sequence length="273" mass="30691">MSRSNTPRNHTFRDAPLTKGVLELEGEVVSDYLHVGSGIVDVVLTSDVGDLTDMIERILKGESLTSFASLNSMFSRPAHLLSRVGDRVVIPGSTIKGMVRTRLELSIPNACYIVDMQSRNYSQRYREIFKPDQRKRADRFPQVCPVCDLLGNTGLASRVEFSDFTLSGDWIDFFSSGSESYEVVKKGGKFSGRVTFKVKSPEELGMILWGFGIRSGGNKVVLLGRFKFQDRRFGRVKFTVKSLKVQGGKTMTVQDSLNSFVRAYSPRDFKEDW</sequence>
<dbReference type="InterPro" id="IPR005537">
    <property type="entry name" value="RAMP_III_fam"/>
</dbReference>
<evidence type="ECO:0000313" key="3">
    <source>
        <dbReference type="EMBL" id="EHP69922.1"/>
    </source>
</evidence>
<dbReference type="eggNOG" id="arCOG02660">
    <property type="taxonomic scope" value="Archaea"/>
</dbReference>
<dbReference type="GO" id="GO:0051607">
    <property type="term" value="P:defense response to virus"/>
    <property type="evidence" value="ECO:0007669"/>
    <property type="project" value="UniProtKB-KW"/>
</dbReference>
<accession>H2C0X3</accession>
<organism evidence="3 4">
    <name type="scientific">Metallosphaera yellowstonensis MK1</name>
    <dbReference type="NCBI Taxonomy" id="671065"/>
    <lineage>
        <taxon>Archaea</taxon>
        <taxon>Thermoproteota</taxon>
        <taxon>Thermoprotei</taxon>
        <taxon>Sulfolobales</taxon>
        <taxon>Sulfolobaceae</taxon>
        <taxon>Metallosphaera</taxon>
    </lineage>
</organism>
<dbReference type="HOGENOM" id="CLU_1044350_0_0_2"/>
<dbReference type="AlphaFoldDB" id="H2C0X3"/>
<protein>
    <submittedName>
        <fullName evidence="3">Putative RAMP superfamily protein probably involved in DNA repair</fullName>
    </submittedName>
</protein>
<dbReference type="Proteomes" id="UP000003980">
    <property type="component" value="Unassembled WGS sequence"/>
</dbReference>
<dbReference type="STRING" id="671065.MetMK1DRAFT_00004240"/>
<dbReference type="Pfam" id="PF03787">
    <property type="entry name" value="RAMPs"/>
    <property type="match status" value="1"/>
</dbReference>
<dbReference type="RefSeq" id="WP_009070177.1">
    <property type="nucleotide sequence ID" value="NZ_JH597761.1"/>
</dbReference>